<dbReference type="InterPro" id="IPR036291">
    <property type="entry name" value="NAD(P)-bd_dom_sf"/>
</dbReference>
<gene>
    <name evidence="2" type="ORF">HPS56_08295</name>
</gene>
<evidence type="ECO:0000313" key="2">
    <source>
        <dbReference type="EMBL" id="NPD92342.1"/>
    </source>
</evidence>
<comment type="caution">
    <text evidence="2">The sequence shown here is derived from an EMBL/GenBank/DDBJ whole genome shotgun (WGS) entry which is preliminary data.</text>
</comment>
<dbReference type="Proteomes" id="UP000714420">
    <property type="component" value="Unassembled WGS sequence"/>
</dbReference>
<dbReference type="SUPFAM" id="SSF55347">
    <property type="entry name" value="Glyceraldehyde-3-phosphate dehydrogenase-like, C-terminal domain"/>
    <property type="match status" value="1"/>
</dbReference>
<name>A0ABX2AP64_9BACT</name>
<dbReference type="Gene3D" id="3.30.360.10">
    <property type="entry name" value="Dihydrodipicolinate Reductase, domain 2"/>
    <property type="match status" value="1"/>
</dbReference>
<evidence type="ECO:0000259" key="1">
    <source>
        <dbReference type="Pfam" id="PF01408"/>
    </source>
</evidence>
<dbReference type="Gene3D" id="3.40.50.720">
    <property type="entry name" value="NAD(P)-binding Rossmann-like Domain"/>
    <property type="match status" value="1"/>
</dbReference>
<proteinExistence type="predicted"/>
<dbReference type="InterPro" id="IPR051317">
    <property type="entry name" value="Gfo/Idh/MocA_oxidoreduct"/>
</dbReference>
<keyword evidence="3" id="KW-1185">Reference proteome</keyword>
<dbReference type="EMBL" id="JABKKF010000007">
    <property type="protein sequence ID" value="NPD92342.1"/>
    <property type="molecule type" value="Genomic_DNA"/>
</dbReference>
<dbReference type="Pfam" id="PF01408">
    <property type="entry name" value="GFO_IDH_MocA"/>
    <property type="match status" value="1"/>
</dbReference>
<dbReference type="PANTHER" id="PTHR43708">
    <property type="entry name" value="CONSERVED EXPRESSED OXIDOREDUCTASE (EUROFUNG)"/>
    <property type="match status" value="1"/>
</dbReference>
<reference evidence="2 3" key="1">
    <citation type="submission" date="2020-05" db="EMBL/GenBank/DDBJ databases">
        <title>Distinct polysaccharide utilization as determinants for interspecies competition between intestinal Prevotella spp.</title>
        <authorList>
            <person name="Galvez E.J.C."/>
            <person name="Iljazovic A."/>
            <person name="Strowig T."/>
        </authorList>
    </citation>
    <scope>NUCLEOTIDE SEQUENCE [LARGE SCALE GENOMIC DNA]</scope>
    <source>
        <strain evidence="2 3">PMUR</strain>
    </source>
</reference>
<accession>A0ABX2AP64</accession>
<sequence>MWNNMNNLIRRYKDIRNRKRLGNVYDGEYAFVGIGGHSLDNLYPVLGYLNVRLKYICCKSPDKIPVIENKYMGVRATADIGDILGDDNIRGVFVSAAPASHFGIAVEILRSGKSLFIEKPPCASLEELCRLIDMEKMYGSPVVVAGLQKRYSPAVSVLRKKLRGCCKATGYSLKYLTGLYPEGDALTDLFIHPLDLVCFLFGPPSIQGIDIIRSKDGGQTFMLILKHPQVTGMLELSTSYTWADGCETITVNTEKGVFVLTQMRNLVFKPRYGSVFGVPVEKIVRCSPSAVTLFSENGFVPTIANNQLYTHGYFNELKTFVDSVEGRRSENMSGLSSLTDTYRLLGDICRADKRGM</sequence>
<dbReference type="SUPFAM" id="SSF51735">
    <property type="entry name" value="NAD(P)-binding Rossmann-fold domains"/>
    <property type="match status" value="1"/>
</dbReference>
<organism evidence="2 3">
    <name type="scientific">Xylanibacter muris</name>
    <dbReference type="NCBI Taxonomy" id="2736290"/>
    <lineage>
        <taxon>Bacteria</taxon>
        <taxon>Pseudomonadati</taxon>
        <taxon>Bacteroidota</taxon>
        <taxon>Bacteroidia</taxon>
        <taxon>Bacteroidales</taxon>
        <taxon>Prevotellaceae</taxon>
        <taxon>Xylanibacter</taxon>
    </lineage>
</organism>
<evidence type="ECO:0000313" key="3">
    <source>
        <dbReference type="Proteomes" id="UP000714420"/>
    </source>
</evidence>
<dbReference type="InterPro" id="IPR000683">
    <property type="entry name" value="Gfo/Idh/MocA-like_OxRdtase_N"/>
</dbReference>
<dbReference type="PANTHER" id="PTHR43708:SF4">
    <property type="entry name" value="OXIDOREDUCTASE YCEM-RELATED"/>
    <property type="match status" value="1"/>
</dbReference>
<feature type="domain" description="Gfo/Idh/MocA-like oxidoreductase N-terminal" evidence="1">
    <location>
        <begin position="30"/>
        <end position="144"/>
    </location>
</feature>
<protein>
    <submittedName>
        <fullName evidence="2">Gfo/Idh/MocA family oxidoreductase</fullName>
    </submittedName>
</protein>